<name>A0A9Q1LE15_9SOLA</name>
<comment type="caution">
    <text evidence="2">The sequence shown here is derived from an EMBL/GenBank/DDBJ whole genome shotgun (WGS) entry which is preliminary data.</text>
</comment>
<dbReference type="OrthoDB" id="1305201at2759"/>
<gene>
    <name evidence="2" type="ORF">K7X08_016007</name>
</gene>
<evidence type="ECO:0000256" key="1">
    <source>
        <dbReference type="SAM" id="MobiDB-lite"/>
    </source>
</evidence>
<dbReference type="EMBL" id="JAJAGQ010000020">
    <property type="protein sequence ID" value="KAJ8533118.1"/>
    <property type="molecule type" value="Genomic_DNA"/>
</dbReference>
<evidence type="ECO:0000313" key="3">
    <source>
        <dbReference type="Proteomes" id="UP001152561"/>
    </source>
</evidence>
<protein>
    <submittedName>
        <fullName evidence="2">Uncharacterized protein</fullName>
    </submittedName>
</protein>
<feature type="compositionally biased region" description="Acidic residues" evidence="1">
    <location>
        <begin position="129"/>
        <end position="145"/>
    </location>
</feature>
<feature type="region of interest" description="Disordered" evidence="1">
    <location>
        <begin position="122"/>
        <end position="146"/>
    </location>
</feature>
<reference evidence="3" key="1">
    <citation type="journal article" date="2023" name="Proc. Natl. Acad. Sci. U.S.A.">
        <title>Genomic and structural basis for evolution of tropane alkaloid biosynthesis.</title>
        <authorList>
            <person name="Wanga Y.-J."/>
            <person name="Taina T."/>
            <person name="Yua J.-Y."/>
            <person name="Lia J."/>
            <person name="Xua B."/>
            <person name="Chenc J."/>
            <person name="D'Auriad J.C."/>
            <person name="Huanga J.-P."/>
            <person name="Huanga S.-X."/>
        </authorList>
    </citation>
    <scope>NUCLEOTIDE SEQUENCE [LARGE SCALE GENOMIC DNA]</scope>
    <source>
        <strain evidence="3">cv. KIB-2019</strain>
    </source>
</reference>
<dbReference type="Proteomes" id="UP001152561">
    <property type="component" value="Unassembled WGS sequence"/>
</dbReference>
<organism evidence="2 3">
    <name type="scientific">Anisodus acutangulus</name>
    <dbReference type="NCBI Taxonomy" id="402998"/>
    <lineage>
        <taxon>Eukaryota</taxon>
        <taxon>Viridiplantae</taxon>
        <taxon>Streptophyta</taxon>
        <taxon>Embryophyta</taxon>
        <taxon>Tracheophyta</taxon>
        <taxon>Spermatophyta</taxon>
        <taxon>Magnoliopsida</taxon>
        <taxon>eudicotyledons</taxon>
        <taxon>Gunneridae</taxon>
        <taxon>Pentapetalae</taxon>
        <taxon>asterids</taxon>
        <taxon>lamiids</taxon>
        <taxon>Solanales</taxon>
        <taxon>Solanaceae</taxon>
        <taxon>Solanoideae</taxon>
        <taxon>Hyoscyameae</taxon>
        <taxon>Anisodus</taxon>
    </lineage>
</organism>
<evidence type="ECO:0000313" key="2">
    <source>
        <dbReference type="EMBL" id="KAJ8533118.1"/>
    </source>
</evidence>
<proteinExistence type="predicted"/>
<keyword evidence="3" id="KW-1185">Reference proteome</keyword>
<sequence length="159" mass="18041">MVHVGLIFNHDGEWITKPYVLYSKKYVHLWRGYDSDLLSFKDLVDEFNEKLGFVGVQQLIIAGPSDKYYEIEDDVEIRQLLCLVSDKFSVINIYAVEECELAVTLPNIVHHTKTYAAVASAASDGSSSEGEEESDDGIDPDDFDYNSEKIGCFLAQRRY</sequence>
<dbReference type="AlphaFoldDB" id="A0A9Q1LE15"/>
<accession>A0A9Q1LE15</accession>